<protein>
    <submittedName>
        <fullName evidence="2">Uncharacterized protein</fullName>
    </submittedName>
</protein>
<proteinExistence type="predicted"/>
<gene>
    <name evidence="2" type="ORF">HAX54_047021</name>
</gene>
<reference evidence="2 3" key="1">
    <citation type="journal article" date="2021" name="BMC Genomics">
        <title>Datura genome reveals duplications of psychoactive alkaloid biosynthetic genes and high mutation rate following tissue culture.</title>
        <authorList>
            <person name="Rajewski A."/>
            <person name="Carter-House D."/>
            <person name="Stajich J."/>
            <person name="Litt A."/>
        </authorList>
    </citation>
    <scope>NUCLEOTIDE SEQUENCE [LARGE SCALE GENOMIC DNA]</scope>
    <source>
        <strain evidence="2">AR-01</strain>
    </source>
</reference>
<evidence type="ECO:0000256" key="1">
    <source>
        <dbReference type="SAM" id="MobiDB-lite"/>
    </source>
</evidence>
<organism evidence="2 3">
    <name type="scientific">Datura stramonium</name>
    <name type="common">Jimsonweed</name>
    <name type="synonym">Common thornapple</name>
    <dbReference type="NCBI Taxonomy" id="4076"/>
    <lineage>
        <taxon>Eukaryota</taxon>
        <taxon>Viridiplantae</taxon>
        <taxon>Streptophyta</taxon>
        <taxon>Embryophyta</taxon>
        <taxon>Tracheophyta</taxon>
        <taxon>Spermatophyta</taxon>
        <taxon>Magnoliopsida</taxon>
        <taxon>eudicotyledons</taxon>
        <taxon>Gunneridae</taxon>
        <taxon>Pentapetalae</taxon>
        <taxon>asterids</taxon>
        <taxon>lamiids</taxon>
        <taxon>Solanales</taxon>
        <taxon>Solanaceae</taxon>
        <taxon>Solanoideae</taxon>
        <taxon>Datureae</taxon>
        <taxon>Datura</taxon>
    </lineage>
</organism>
<feature type="region of interest" description="Disordered" evidence="1">
    <location>
        <begin position="27"/>
        <end position="46"/>
    </location>
</feature>
<keyword evidence="3" id="KW-1185">Reference proteome</keyword>
<accession>A0ABS8SSB9</accession>
<sequence>MAVVTGSPENGGRVAVRIEGVSGSEWKKRREEEGGDLVVHGSGGKMVRGEKKRGEWEAVWGFVRKRKNENVDEGFGGRGNIKGKYTAIQEAPLDPICSSTCETYEGEMISSS</sequence>
<comment type="caution">
    <text evidence="2">The sequence shown here is derived from an EMBL/GenBank/DDBJ whole genome shotgun (WGS) entry which is preliminary data.</text>
</comment>
<dbReference type="EMBL" id="JACEIK010000751">
    <property type="protein sequence ID" value="MCD7461746.1"/>
    <property type="molecule type" value="Genomic_DNA"/>
</dbReference>
<evidence type="ECO:0000313" key="3">
    <source>
        <dbReference type="Proteomes" id="UP000823775"/>
    </source>
</evidence>
<dbReference type="Proteomes" id="UP000823775">
    <property type="component" value="Unassembled WGS sequence"/>
</dbReference>
<evidence type="ECO:0000313" key="2">
    <source>
        <dbReference type="EMBL" id="MCD7461746.1"/>
    </source>
</evidence>
<name>A0ABS8SSB9_DATST</name>